<organism evidence="3 4">
    <name type="scientific">Monosiga brevicollis</name>
    <name type="common">Choanoflagellate</name>
    <dbReference type="NCBI Taxonomy" id="81824"/>
    <lineage>
        <taxon>Eukaryota</taxon>
        <taxon>Choanoflagellata</taxon>
        <taxon>Craspedida</taxon>
        <taxon>Salpingoecidae</taxon>
        <taxon>Monosiga</taxon>
    </lineage>
</organism>
<dbReference type="GeneID" id="5890255"/>
<evidence type="ECO:0000313" key="4">
    <source>
        <dbReference type="Proteomes" id="UP000001357"/>
    </source>
</evidence>
<feature type="compositionally biased region" description="Low complexity" evidence="1">
    <location>
        <begin position="144"/>
        <end position="156"/>
    </location>
</feature>
<feature type="region of interest" description="Disordered" evidence="1">
    <location>
        <begin position="217"/>
        <end position="256"/>
    </location>
</feature>
<dbReference type="AlphaFoldDB" id="A9UWU4"/>
<keyword evidence="2" id="KW-0732">Signal</keyword>
<dbReference type="InParanoid" id="A9UWU4"/>
<dbReference type="Proteomes" id="UP000001357">
    <property type="component" value="Unassembled WGS sequence"/>
</dbReference>
<name>A9UWU4_MONBE</name>
<proteinExistence type="predicted"/>
<feature type="region of interest" description="Disordered" evidence="1">
    <location>
        <begin position="270"/>
        <end position="310"/>
    </location>
</feature>
<feature type="region of interest" description="Disordered" evidence="1">
    <location>
        <begin position="128"/>
        <end position="172"/>
    </location>
</feature>
<dbReference type="KEGG" id="mbr:MONBRDRAFT_24569"/>
<feature type="compositionally biased region" description="Low complexity" evidence="1">
    <location>
        <begin position="277"/>
        <end position="309"/>
    </location>
</feature>
<feature type="chain" id="PRO_5012045134" evidence="2">
    <location>
        <begin position="16"/>
        <end position="397"/>
    </location>
</feature>
<reference evidence="3 4" key="1">
    <citation type="journal article" date="2008" name="Nature">
        <title>The genome of the choanoflagellate Monosiga brevicollis and the origin of metazoans.</title>
        <authorList>
            <consortium name="JGI Sequencing"/>
            <person name="King N."/>
            <person name="Westbrook M.J."/>
            <person name="Young S.L."/>
            <person name="Kuo A."/>
            <person name="Abedin M."/>
            <person name="Chapman J."/>
            <person name="Fairclough S."/>
            <person name="Hellsten U."/>
            <person name="Isogai Y."/>
            <person name="Letunic I."/>
            <person name="Marr M."/>
            <person name="Pincus D."/>
            <person name="Putnam N."/>
            <person name="Rokas A."/>
            <person name="Wright K.J."/>
            <person name="Zuzow R."/>
            <person name="Dirks W."/>
            <person name="Good M."/>
            <person name="Goodstein D."/>
            <person name="Lemons D."/>
            <person name="Li W."/>
            <person name="Lyons J.B."/>
            <person name="Morris A."/>
            <person name="Nichols S."/>
            <person name="Richter D.J."/>
            <person name="Salamov A."/>
            <person name="Bork P."/>
            <person name="Lim W.A."/>
            <person name="Manning G."/>
            <person name="Miller W.T."/>
            <person name="McGinnis W."/>
            <person name="Shapiro H."/>
            <person name="Tjian R."/>
            <person name="Grigoriev I.V."/>
            <person name="Rokhsar D."/>
        </authorList>
    </citation>
    <scope>NUCLEOTIDE SEQUENCE [LARGE SCALE GENOMIC DNA]</scope>
    <source>
        <strain evidence="4">MX1 / ATCC 50154</strain>
    </source>
</reference>
<protein>
    <submittedName>
        <fullName evidence="3">Uncharacterized protein</fullName>
    </submittedName>
</protein>
<dbReference type="RefSeq" id="XP_001744869.1">
    <property type="nucleotide sequence ID" value="XM_001744817.1"/>
</dbReference>
<evidence type="ECO:0000313" key="3">
    <source>
        <dbReference type="EMBL" id="EDQ90102.1"/>
    </source>
</evidence>
<accession>A9UWU4</accession>
<sequence length="397" mass="44559">MWFLLIPASWSLWCGDSLLSPSDNNDKNRTPAHDAVLLPVRCGITRIKPTLQPNLTVFLVVSKATSMQRMKSVSMICLLRRQPTKRHANLARQHGARATQLSRGYQLEGMVSRKGMRMCLPSPAALAQDAVEATPKDSEPPPTTLTSTSTSALSAPDGDRTPFQGHRTRSSLISEQRMLSSLLSVRVEDAPQALLVNAVPYRPSFKRIKSDIIPLKHKFKQQQQQQQQRKKHDAQSGASTQHPPHAAPVHSGHHYDGNTALFKMLSQQAMTPLRAEQQQQQQQQQLQPQPYLPPQLYHGQQQQQPDGPQTRQSRVLGAVLFFGLSHLVKRNCLSGLRLRAKECPDQERQIRVPRNGQRAATVMATWHGRPHHLPLCLPPKLARRKERLGVNQLNILS</sequence>
<gene>
    <name evidence="3" type="ORF">MONBRDRAFT_24569</name>
</gene>
<keyword evidence="4" id="KW-1185">Reference proteome</keyword>
<feature type="signal peptide" evidence="2">
    <location>
        <begin position="1"/>
        <end position="15"/>
    </location>
</feature>
<evidence type="ECO:0000256" key="1">
    <source>
        <dbReference type="SAM" id="MobiDB-lite"/>
    </source>
</evidence>
<evidence type="ECO:0000256" key="2">
    <source>
        <dbReference type="SAM" id="SignalP"/>
    </source>
</evidence>
<dbReference type="EMBL" id="CH991548">
    <property type="protein sequence ID" value="EDQ90102.1"/>
    <property type="molecule type" value="Genomic_DNA"/>
</dbReference>